<dbReference type="AlphaFoldDB" id="R7Y697"/>
<keyword evidence="1" id="KW-0560">Oxidoreductase</keyword>
<name>R7Y697_9ACTN</name>
<dbReference type="InterPro" id="IPR002347">
    <property type="entry name" value="SDR_fam"/>
</dbReference>
<dbReference type="PANTHER" id="PTHR43157">
    <property type="entry name" value="PHOSPHATIDYLINOSITOL-GLYCAN BIOSYNTHESIS CLASS F PROTEIN-RELATED"/>
    <property type="match status" value="1"/>
</dbReference>
<evidence type="ECO:0000313" key="3">
    <source>
        <dbReference type="Proteomes" id="UP000013569"/>
    </source>
</evidence>
<dbReference type="GO" id="GO:0016491">
    <property type="term" value="F:oxidoreductase activity"/>
    <property type="evidence" value="ECO:0007669"/>
    <property type="project" value="UniProtKB-KW"/>
</dbReference>
<dbReference type="NCBIfam" id="NF004846">
    <property type="entry name" value="PRK06197.1"/>
    <property type="match status" value="1"/>
</dbReference>
<sequence>MTGANSGLGYQTAKVLVRAGADVVLACRNTAKADAVASELGSKATVAKLDLADLESVRTFATGVTGADVLVNNAGLMAVPLRRTADGFEMQIGTNHLGHFALTALLLPKISDRVVTVSSTVHQIGRIQLDDLNWEQRRYRRWRAYGDSKMANLMFGKELAARLDAAGSSKKSLVAHPGYAATELQGRSENFSDFFAKLGNKLPIAQPAADGALPQLYAATTPDVKSGTFFGPSEFFGMRGAPGRSSYRKAADDAQFRAALWEESERLTGEKFDVAAAG</sequence>
<reference evidence="2 3" key="1">
    <citation type="journal article" date="2013" name="Genome Announc.">
        <title>Draft Genome Sequence of a Benzothiophene-Desulfurizing Bacterium, Gordona terrae Strain C-6.</title>
        <authorList>
            <person name="Wang W."/>
            <person name="Ma T."/>
            <person name="Ren Y."/>
            <person name="Li G."/>
        </authorList>
    </citation>
    <scope>NUCLEOTIDE SEQUENCE [LARGE SCALE GENOMIC DNA]</scope>
    <source>
        <strain evidence="2 3">C-6</strain>
    </source>
</reference>
<gene>
    <name evidence="2" type="ORF">GTC6_18798</name>
</gene>
<accession>R7Y697</accession>
<comment type="caution">
    <text evidence="2">The sequence shown here is derived from an EMBL/GenBank/DDBJ whole genome shotgun (WGS) entry which is preliminary data.</text>
</comment>
<dbReference type="PANTHER" id="PTHR43157:SF31">
    <property type="entry name" value="PHOSPHATIDYLINOSITOL-GLYCAN BIOSYNTHESIS CLASS F PROTEIN"/>
    <property type="match status" value="1"/>
</dbReference>
<dbReference type="Proteomes" id="UP000013569">
    <property type="component" value="Unassembled WGS sequence"/>
</dbReference>
<protein>
    <submittedName>
        <fullName evidence="2">Short-chain dehydorgenase/reductase</fullName>
    </submittedName>
</protein>
<proteinExistence type="predicted"/>
<dbReference type="Gene3D" id="3.40.50.720">
    <property type="entry name" value="NAD(P)-binding Rossmann-like Domain"/>
    <property type="match status" value="1"/>
</dbReference>
<dbReference type="PATRIC" id="fig|1316928.3.peg.3799"/>
<organism evidence="2 3">
    <name type="scientific">Gordonia terrae C-6</name>
    <dbReference type="NCBI Taxonomy" id="1316928"/>
    <lineage>
        <taxon>Bacteria</taxon>
        <taxon>Bacillati</taxon>
        <taxon>Actinomycetota</taxon>
        <taxon>Actinomycetes</taxon>
        <taxon>Mycobacteriales</taxon>
        <taxon>Gordoniaceae</taxon>
        <taxon>Gordonia</taxon>
    </lineage>
</organism>
<evidence type="ECO:0000313" key="2">
    <source>
        <dbReference type="EMBL" id="EON31194.1"/>
    </source>
</evidence>
<dbReference type="EMBL" id="AQPW01000029">
    <property type="protein sequence ID" value="EON31194.1"/>
    <property type="molecule type" value="Genomic_DNA"/>
</dbReference>
<evidence type="ECO:0000256" key="1">
    <source>
        <dbReference type="ARBA" id="ARBA00023002"/>
    </source>
</evidence>
<dbReference type="InterPro" id="IPR036291">
    <property type="entry name" value="NAD(P)-bd_dom_sf"/>
</dbReference>
<dbReference type="SUPFAM" id="SSF51735">
    <property type="entry name" value="NAD(P)-binding Rossmann-fold domains"/>
    <property type="match status" value="1"/>
</dbReference>
<dbReference type="Pfam" id="PF00106">
    <property type="entry name" value="adh_short"/>
    <property type="match status" value="1"/>
</dbReference>